<dbReference type="PROSITE" id="PS50222">
    <property type="entry name" value="EF_HAND_2"/>
    <property type="match status" value="1"/>
</dbReference>
<dbReference type="InterPro" id="IPR003280">
    <property type="entry name" value="2pore_dom_K_chnl"/>
</dbReference>
<keyword evidence="5 10" id="KW-1133">Transmembrane helix</keyword>
<comment type="caution">
    <text evidence="13">The sequence shown here is derived from an EMBL/GenBank/DDBJ whole genome shotgun (WGS) entry which is preliminary data.</text>
</comment>
<dbReference type="GO" id="GO:0022841">
    <property type="term" value="F:potassium ion leak channel activity"/>
    <property type="evidence" value="ECO:0007669"/>
    <property type="project" value="TreeGrafter"/>
</dbReference>
<dbReference type="Pfam" id="PF07885">
    <property type="entry name" value="Ion_trans_2"/>
    <property type="match status" value="2"/>
</dbReference>
<evidence type="ECO:0000256" key="4">
    <source>
        <dbReference type="ARBA" id="ARBA00022837"/>
    </source>
</evidence>
<dbReference type="CDD" id="cd00030">
    <property type="entry name" value="C2"/>
    <property type="match status" value="1"/>
</dbReference>
<dbReference type="GO" id="GO:0015271">
    <property type="term" value="F:outward rectifier potassium channel activity"/>
    <property type="evidence" value="ECO:0007669"/>
    <property type="project" value="TreeGrafter"/>
</dbReference>
<keyword evidence="14" id="KW-1185">Reference proteome</keyword>
<dbReference type="PANTHER" id="PTHR11003:SF291">
    <property type="entry name" value="IP11374P"/>
    <property type="match status" value="1"/>
</dbReference>
<dbReference type="SMART" id="SM00239">
    <property type="entry name" value="C2"/>
    <property type="match status" value="1"/>
</dbReference>
<dbReference type="InterPro" id="IPR000008">
    <property type="entry name" value="C2_dom"/>
</dbReference>
<evidence type="ECO:0000256" key="3">
    <source>
        <dbReference type="ARBA" id="ARBA00022692"/>
    </source>
</evidence>
<dbReference type="GO" id="GO:0005737">
    <property type="term" value="C:cytoplasm"/>
    <property type="evidence" value="ECO:0007669"/>
    <property type="project" value="UniProtKB-ARBA"/>
</dbReference>
<dbReference type="GO" id="GO:0005886">
    <property type="term" value="C:plasma membrane"/>
    <property type="evidence" value="ECO:0007669"/>
    <property type="project" value="TreeGrafter"/>
</dbReference>
<evidence type="ECO:0000256" key="10">
    <source>
        <dbReference type="SAM" id="Phobius"/>
    </source>
</evidence>
<dbReference type="Pfam" id="PF00168">
    <property type="entry name" value="C2"/>
    <property type="match status" value="1"/>
</dbReference>
<feature type="transmembrane region" description="Helical" evidence="10">
    <location>
        <begin position="292"/>
        <end position="309"/>
    </location>
</feature>
<dbReference type="SUPFAM" id="SSF49562">
    <property type="entry name" value="C2 domain (Calcium/lipid-binding domain, CaLB)"/>
    <property type="match status" value="1"/>
</dbReference>
<dbReference type="GO" id="GO:0030322">
    <property type="term" value="P:stabilization of membrane potential"/>
    <property type="evidence" value="ECO:0007669"/>
    <property type="project" value="TreeGrafter"/>
</dbReference>
<keyword evidence="6" id="KW-0406">Ion transport</keyword>
<dbReference type="InterPro" id="IPR002048">
    <property type="entry name" value="EF_hand_dom"/>
</dbReference>
<feature type="compositionally biased region" description="Polar residues" evidence="9">
    <location>
        <begin position="587"/>
        <end position="596"/>
    </location>
</feature>
<name>A0A9W7DVA2_9STRA</name>
<feature type="transmembrane region" description="Helical" evidence="10">
    <location>
        <begin position="233"/>
        <end position="255"/>
    </location>
</feature>
<comment type="subcellular location">
    <subcellularLocation>
        <location evidence="1">Membrane</location>
        <topology evidence="1">Multi-pass membrane protein</topology>
    </subcellularLocation>
</comment>
<proteinExistence type="predicted"/>
<evidence type="ECO:0000256" key="1">
    <source>
        <dbReference type="ARBA" id="ARBA00004141"/>
    </source>
</evidence>
<dbReference type="SUPFAM" id="SSF81324">
    <property type="entry name" value="Voltage-gated potassium channels"/>
    <property type="match status" value="2"/>
</dbReference>
<evidence type="ECO:0000256" key="7">
    <source>
        <dbReference type="ARBA" id="ARBA00023136"/>
    </source>
</evidence>
<gene>
    <name evidence="13" type="ORF">TrST_g4139</name>
</gene>
<keyword evidence="8" id="KW-0407">Ion channel</keyword>
<evidence type="ECO:0000259" key="11">
    <source>
        <dbReference type="PROSITE" id="PS50004"/>
    </source>
</evidence>
<feature type="region of interest" description="Disordered" evidence="9">
    <location>
        <begin position="576"/>
        <end position="596"/>
    </location>
</feature>
<reference evidence="14" key="1">
    <citation type="journal article" date="2023" name="Commun. Biol.">
        <title>Genome analysis of Parmales, the sister group of diatoms, reveals the evolutionary specialization of diatoms from phago-mixotrophs to photoautotrophs.</title>
        <authorList>
            <person name="Ban H."/>
            <person name="Sato S."/>
            <person name="Yoshikawa S."/>
            <person name="Yamada K."/>
            <person name="Nakamura Y."/>
            <person name="Ichinomiya M."/>
            <person name="Sato N."/>
            <person name="Blanc-Mathieu R."/>
            <person name="Endo H."/>
            <person name="Kuwata A."/>
            <person name="Ogata H."/>
        </authorList>
    </citation>
    <scope>NUCLEOTIDE SEQUENCE [LARGE SCALE GENOMIC DNA]</scope>
    <source>
        <strain evidence="14">NIES 3701</strain>
    </source>
</reference>
<dbReference type="Gene3D" id="1.10.287.70">
    <property type="match status" value="2"/>
</dbReference>
<feature type="transmembrane region" description="Helical" evidence="10">
    <location>
        <begin position="430"/>
        <end position="452"/>
    </location>
</feature>
<dbReference type="PANTHER" id="PTHR11003">
    <property type="entry name" value="POTASSIUM CHANNEL, SUBFAMILY K"/>
    <property type="match status" value="1"/>
</dbReference>
<dbReference type="Gene3D" id="2.60.40.150">
    <property type="entry name" value="C2 domain"/>
    <property type="match status" value="1"/>
</dbReference>
<dbReference type="EMBL" id="BRXY01000039">
    <property type="protein sequence ID" value="GMH56298.1"/>
    <property type="molecule type" value="Genomic_DNA"/>
</dbReference>
<dbReference type="InterPro" id="IPR011992">
    <property type="entry name" value="EF-hand-dom_pair"/>
</dbReference>
<feature type="domain" description="C2" evidence="11">
    <location>
        <begin position="51"/>
        <end position="181"/>
    </location>
</feature>
<evidence type="ECO:0000256" key="8">
    <source>
        <dbReference type="ARBA" id="ARBA00023303"/>
    </source>
</evidence>
<evidence type="ECO:0000256" key="2">
    <source>
        <dbReference type="ARBA" id="ARBA00022448"/>
    </source>
</evidence>
<dbReference type="InterPro" id="IPR035892">
    <property type="entry name" value="C2_domain_sf"/>
</dbReference>
<evidence type="ECO:0000256" key="5">
    <source>
        <dbReference type="ARBA" id="ARBA00022989"/>
    </source>
</evidence>
<dbReference type="GO" id="GO:0005509">
    <property type="term" value="F:calcium ion binding"/>
    <property type="evidence" value="ECO:0007669"/>
    <property type="project" value="InterPro"/>
</dbReference>
<accession>A0A9W7DVA2</accession>
<dbReference type="InterPro" id="IPR018247">
    <property type="entry name" value="EF_Hand_1_Ca_BS"/>
</dbReference>
<keyword evidence="4" id="KW-0106">Calcium</keyword>
<dbReference type="PROSITE" id="PS50004">
    <property type="entry name" value="C2"/>
    <property type="match status" value="1"/>
</dbReference>
<dbReference type="OrthoDB" id="46272at2759"/>
<organism evidence="13 14">
    <name type="scientific">Triparma strigata</name>
    <dbReference type="NCBI Taxonomy" id="1606541"/>
    <lineage>
        <taxon>Eukaryota</taxon>
        <taxon>Sar</taxon>
        <taxon>Stramenopiles</taxon>
        <taxon>Ochrophyta</taxon>
        <taxon>Bolidophyceae</taxon>
        <taxon>Parmales</taxon>
        <taxon>Triparmaceae</taxon>
        <taxon>Triparma</taxon>
    </lineage>
</organism>
<evidence type="ECO:0000256" key="6">
    <source>
        <dbReference type="ARBA" id="ARBA00023065"/>
    </source>
</evidence>
<evidence type="ECO:0000259" key="12">
    <source>
        <dbReference type="PROSITE" id="PS50222"/>
    </source>
</evidence>
<protein>
    <recommendedName>
        <fullName evidence="15">Calmodulin</fullName>
    </recommendedName>
</protein>
<evidence type="ECO:0008006" key="15">
    <source>
        <dbReference type="Google" id="ProtNLM"/>
    </source>
</evidence>
<dbReference type="PROSITE" id="PS00018">
    <property type="entry name" value="EF_HAND_1"/>
    <property type="match status" value="1"/>
</dbReference>
<feature type="region of interest" description="Disordered" evidence="9">
    <location>
        <begin position="203"/>
        <end position="224"/>
    </location>
</feature>
<feature type="transmembrane region" description="Helical" evidence="10">
    <location>
        <begin position="376"/>
        <end position="394"/>
    </location>
</feature>
<sequence>MLNGVKNVAVKAIKSSPLGKETRSTRRGSTMGPAVTGTVTISGRFFNMAEEGGVDEESAHKDKGDWLFLEVESCQGLAKADAFGGSDSFVIIRAKNAEFDLDREVCRTSVVEDSLDPIWYDDCYELPPPEDKNGFELKKTTFQLEVWDSDSIKVGEFLGKSQFQGDIFTKQADLQTFTFPLQGGELEHNPPSVYNSSQYEAQGLKVPQPNPTRRSKGPTDHEKELETSNAATFLSIGVIMGYIFIGVVAFGFIFEDWTVIDCMYYAVLTFTTVGYGDFALESDDWASQLFNSFYAILGISIIGWALNVIGQKMVQEQVKALAAANKKASRPVVDNFEPSEHDTEAQIEEKLVKKLEKEAEDNAAAMRERWKKIKKNVWPIVAMFTIGSVVFGLLEGWTVIQSFYWCVITSLSIGYGDFAPAKQSSRLLAVLFIPLSVAIVSGCIGGIVNVFIEEEIKRTNARLLSRELTVEDLDEINKDGGEGVDRLEFVEFMLKAMQKVDQSLLNQLHAQFDKIDEDGSGHLQKEDLELAAKKKLAMRRKMKLASKKVGSTVIFTKKGASRASVMKALKTSSDAKIATTGADRIPNTGQAQGAKS</sequence>
<dbReference type="SUPFAM" id="SSF47473">
    <property type="entry name" value="EF-hand"/>
    <property type="match status" value="1"/>
</dbReference>
<dbReference type="Gene3D" id="1.10.238.10">
    <property type="entry name" value="EF-hand"/>
    <property type="match status" value="1"/>
</dbReference>
<feature type="domain" description="EF-hand" evidence="12">
    <location>
        <begin position="503"/>
        <end position="538"/>
    </location>
</feature>
<evidence type="ECO:0000313" key="13">
    <source>
        <dbReference type="EMBL" id="GMH56298.1"/>
    </source>
</evidence>
<evidence type="ECO:0000313" key="14">
    <source>
        <dbReference type="Proteomes" id="UP001165085"/>
    </source>
</evidence>
<dbReference type="AlphaFoldDB" id="A0A9W7DVA2"/>
<evidence type="ECO:0000256" key="9">
    <source>
        <dbReference type="SAM" id="MobiDB-lite"/>
    </source>
</evidence>
<dbReference type="Proteomes" id="UP001165085">
    <property type="component" value="Unassembled WGS sequence"/>
</dbReference>
<keyword evidence="7 10" id="KW-0472">Membrane</keyword>
<dbReference type="InterPro" id="IPR013099">
    <property type="entry name" value="K_chnl_dom"/>
</dbReference>
<keyword evidence="2" id="KW-0813">Transport</keyword>
<keyword evidence="3 10" id="KW-0812">Transmembrane</keyword>